<organism evidence="1 2">
    <name type="scientific">Coniochaeta pulveracea</name>
    <dbReference type="NCBI Taxonomy" id="177199"/>
    <lineage>
        <taxon>Eukaryota</taxon>
        <taxon>Fungi</taxon>
        <taxon>Dikarya</taxon>
        <taxon>Ascomycota</taxon>
        <taxon>Pezizomycotina</taxon>
        <taxon>Sordariomycetes</taxon>
        <taxon>Sordariomycetidae</taxon>
        <taxon>Coniochaetales</taxon>
        <taxon>Coniochaetaceae</taxon>
        <taxon>Coniochaeta</taxon>
    </lineage>
</organism>
<dbReference type="OrthoDB" id="5059038at2759"/>
<comment type="caution">
    <text evidence="1">The sequence shown here is derived from an EMBL/GenBank/DDBJ whole genome shotgun (WGS) entry which is preliminary data.</text>
</comment>
<dbReference type="STRING" id="177199.A0A420XYR9"/>
<evidence type="ECO:0000313" key="2">
    <source>
        <dbReference type="Proteomes" id="UP000275385"/>
    </source>
</evidence>
<keyword evidence="2" id="KW-1185">Reference proteome</keyword>
<dbReference type="InterPro" id="IPR012337">
    <property type="entry name" value="RNaseH-like_sf"/>
</dbReference>
<evidence type="ECO:0000313" key="1">
    <source>
        <dbReference type="EMBL" id="RKU40814.1"/>
    </source>
</evidence>
<proteinExistence type="predicted"/>
<dbReference type="InterPro" id="IPR036397">
    <property type="entry name" value="RNaseH_sf"/>
</dbReference>
<accession>A0A420XYR9</accession>
<dbReference type="AlphaFoldDB" id="A0A420XYR9"/>
<dbReference type="EMBL" id="QVQW01000090">
    <property type="protein sequence ID" value="RKU40814.1"/>
    <property type="molecule type" value="Genomic_DNA"/>
</dbReference>
<sequence length="298" mass="33063">MGGSARDTLVDRTSEAVTNYAVTLGTREEQNPYTAELAAIAMALESMPPSVRHRCIIIITRNQSALAAIRQPRQQSGQGIITQIYKSANLLKQRGNSIVFRWAPAESNFALGSEAKAAAQRATKEVRTPDSQLYPAKSTTVKLAMTKQRRGRTLPQGVGKFSTAMDAALPGKHTRVLYDNLKRREACVLAQLRTGMAKLNGFLSRIGAAESDLCACGHARETVEHFLWRCIRWTALRDGMLQCTETRRGSLSFYLGSKAPSDPKKWVPNMKAVRATIKYTIATRRLDLDDEHRLDQSQ</sequence>
<protein>
    <submittedName>
        <fullName evidence="1">Uncharacterized protein</fullName>
    </submittedName>
</protein>
<dbReference type="Proteomes" id="UP000275385">
    <property type="component" value="Unassembled WGS sequence"/>
</dbReference>
<name>A0A420XYR9_9PEZI</name>
<gene>
    <name evidence="1" type="ORF">DL546_009931</name>
</gene>
<dbReference type="SUPFAM" id="SSF53098">
    <property type="entry name" value="Ribonuclease H-like"/>
    <property type="match status" value="1"/>
</dbReference>
<dbReference type="Gene3D" id="3.30.420.10">
    <property type="entry name" value="Ribonuclease H-like superfamily/Ribonuclease H"/>
    <property type="match status" value="1"/>
</dbReference>
<reference evidence="1 2" key="1">
    <citation type="submission" date="2018-08" db="EMBL/GenBank/DDBJ databases">
        <title>Draft genome of the lignicolous fungus Coniochaeta pulveracea.</title>
        <authorList>
            <person name="Borstlap C.J."/>
            <person name="De Witt R.N."/>
            <person name="Botha A."/>
            <person name="Volschenk H."/>
        </authorList>
    </citation>
    <scope>NUCLEOTIDE SEQUENCE [LARGE SCALE GENOMIC DNA]</scope>
    <source>
        <strain evidence="1 2">CAB683</strain>
    </source>
</reference>
<dbReference type="GO" id="GO:0003676">
    <property type="term" value="F:nucleic acid binding"/>
    <property type="evidence" value="ECO:0007669"/>
    <property type="project" value="InterPro"/>
</dbReference>